<dbReference type="PANTHER" id="PTHR31234">
    <property type="entry name" value="LATE EMBRYOGENESIS ABUNDANT (LEA) HYDROXYPROLINE-RICH GLYCOPROTEIN FAMILY"/>
    <property type="match status" value="1"/>
</dbReference>
<evidence type="ECO:0000256" key="1">
    <source>
        <dbReference type="ARBA" id="ARBA00004370"/>
    </source>
</evidence>
<sequence length="237" mass="26228">MKGDEDQQDNFQPMPQRQHPMQGESPSSHAQPSYEVGRHRRPKRPGPPPTNPAVWFVGACCALMSTIVILGGVVVLIVYLVFRPKSPLLDIQSATLNAAYLDTGTLLNADITILANFSNPNRKVHVAFSYVQVDLKFMDTMVATQAVEPFAERPGESELKSLHMVASEVPLPPTAAEEWKRGTSEEGVAMEVAGRFRTRSDLGKWLHFTYWLYGHCTIVIGAPPSGVLLSSRCRTKR</sequence>
<feature type="region of interest" description="Disordered" evidence="3">
    <location>
        <begin position="1"/>
        <end position="47"/>
    </location>
</feature>
<dbReference type="PANTHER" id="PTHR31234:SF42">
    <property type="entry name" value="LATE EMBRYOGENESIS ABUNDANT (LEA) HYDROXYPROLINE-RICH GLYCOPROTEIN FAMILY"/>
    <property type="match status" value="1"/>
</dbReference>
<dbReference type="GO" id="GO:0098542">
    <property type="term" value="P:defense response to other organism"/>
    <property type="evidence" value="ECO:0007669"/>
    <property type="project" value="InterPro"/>
</dbReference>
<proteinExistence type="predicted"/>
<keyword evidence="4" id="KW-1133">Transmembrane helix</keyword>
<dbReference type="Proteomes" id="UP000797356">
    <property type="component" value="Chromosome 8"/>
</dbReference>
<name>A0A8K0IH04_COCNU</name>
<evidence type="ECO:0000313" key="5">
    <source>
        <dbReference type="EMBL" id="KAG1358929.1"/>
    </source>
</evidence>
<evidence type="ECO:0000313" key="6">
    <source>
        <dbReference type="Proteomes" id="UP000797356"/>
    </source>
</evidence>
<dbReference type="GO" id="GO:0005886">
    <property type="term" value="C:plasma membrane"/>
    <property type="evidence" value="ECO:0007669"/>
    <property type="project" value="TreeGrafter"/>
</dbReference>
<feature type="transmembrane region" description="Helical" evidence="4">
    <location>
        <begin position="53"/>
        <end position="82"/>
    </location>
</feature>
<comment type="caution">
    <text evidence="5">The sequence shown here is derived from an EMBL/GenBank/DDBJ whole genome shotgun (WGS) entry which is preliminary data.</text>
</comment>
<evidence type="ECO:0000256" key="2">
    <source>
        <dbReference type="ARBA" id="ARBA00023136"/>
    </source>
</evidence>
<dbReference type="OrthoDB" id="1924574at2759"/>
<reference evidence="5" key="1">
    <citation type="journal article" date="2017" name="Gigascience">
        <title>The genome draft of coconut (Cocos nucifera).</title>
        <authorList>
            <person name="Xiao Y."/>
            <person name="Xu P."/>
            <person name="Fan H."/>
            <person name="Baudouin L."/>
            <person name="Xia W."/>
            <person name="Bocs S."/>
            <person name="Xu J."/>
            <person name="Li Q."/>
            <person name="Guo A."/>
            <person name="Zhou L."/>
            <person name="Li J."/>
            <person name="Wu Y."/>
            <person name="Ma Z."/>
            <person name="Armero A."/>
            <person name="Issali A.E."/>
            <person name="Liu N."/>
            <person name="Peng M."/>
            <person name="Yang Y."/>
        </authorList>
    </citation>
    <scope>NUCLEOTIDE SEQUENCE</scope>
    <source>
        <tissue evidence="5">Spear leaf of Hainan Tall coconut</tissue>
    </source>
</reference>
<accession>A0A8K0IH04</accession>
<dbReference type="InterPro" id="IPR044839">
    <property type="entry name" value="NDR1-like"/>
</dbReference>
<evidence type="ECO:0000256" key="4">
    <source>
        <dbReference type="SAM" id="Phobius"/>
    </source>
</evidence>
<dbReference type="AlphaFoldDB" id="A0A8K0IH04"/>
<keyword evidence="4" id="KW-0812">Transmembrane</keyword>
<protein>
    <submittedName>
        <fullName evidence="5">NDR1/HIN1-Like protein 3</fullName>
    </submittedName>
</protein>
<dbReference type="EMBL" id="CM017879">
    <property type="protein sequence ID" value="KAG1358929.1"/>
    <property type="molecule type" value="Genomic_DNA"/>
</dbReference>
<reference evidence="5" key="2">
    <citation type="submission" date="2019-07" db="EMBL/GenBank/DDBJ databases">
        <authorList>
            <person name="Yang Y."/>
            <person name="Bocs S."/>
            <person name="Baudouin L."/>
        </authorList>
    </citation>
    <scope>NUCLEOTIDE SEQUENCE</scope>
    <source>
        <tissue evidence="5">Spear leaf of Hainan Tall coconut</tissue>
    </source>
</reference>
<organism evidence="5 6">
    <name type="scientific">Cocos nucifera</name>
    <name type="common">Coconut palm</name>
    <dbReference type="NCBI Taxonomy" id="13894"/>
    <lineage>
        <taxon>Eukaryota</taxon>
        <taxon>Viridiplantae</taxon>
        <taxon>Streptophyta</taxon>
        <taxon>Embryophyta</taxon>
        <taxon>Tracheophyta</taxon>
        <taxon>Spermatophyta</taxon>
        <taxon>Magnoliopsida</taxon>
        <taxon>Liliopsida</taxon>
        <taxon>Arecaceae</taxon>
        <taxon>Arecoideae</taxon>
        <taxon>Cocoseae</taxon>
        <taxon>Attaleinae</taxon>
        <taxon>Cocos</taxon>
    </lineage>
</organism>
<gene>
    <name evidence="5" type="ORF">COCNU_08G003750</name>
</gene>
<keyword evidence="2 4" id="KW-0472">Membrane</keyword>
<comment type="subcellular location">
    <subcellularLocation>
        <location evidence="1">Membrane</location>
    </subcellularLocation>
</comment>
<evidence type="ECO:0000256" key="3">
    <source>
        <dbReference type="SAM" id="MobiDB-lite"/>
    </source>
</evidence>
<keyword evidence="6" id="KW-1185">Reference proteome</keyword>